<dbReference type="SUPFAM" id="SSF51735">
    <property type="entry name" value="NAD(P)-binding Rossmann-fold domains"/>
    <property type="match status" value="1"/>
</dbReference>
<keyword evidence="3 11" id="KW-0028">Amino-acid biosynthesis</keyword>
<dbReference type="HAMAP" id="MF_01576">
    <property type="entry name" value="THF_DHG_CYH"/>
    <property type="match status" value="1"/>
</dbReference>
<comment type="caution">
    <text evidence="11">Lacks conserved residue(s) required for the propagation of feature annotation.</text>
</comment>
<comment type="catalytic activity">
    <reaction evidence="11">
        <text>(6R)-5,10-methylene-5,6,7,8-tetrahydrofolate + NADP(+) = (6R)-5,10-methenyltetrahydrofolate + NADPH</text>
        <dbReference type="Rhea" id="RHEA:22812"/>
        <dbReference type="ChEBI" id="CHEBI:15636"/>
        <dbReference type="ChEBI" id="CHEBI:57455"/>
        <dbReference type="ChEBI" id="CHEBI:57783"/>
        <dbReference type="ChEBI" id="CHEBI:58349"/>
        <dbReference type="EC" id="1.5.1.5"/>
    </reaction>
</comment>
<dbReference type="Proteomes" id="UP000806528">
    <property type="component" value="Unassembled WGS sequence"/>
</dbReference>
<comment type="catalytic activity">
    <reaction evidence="11">
        <text>(6R)-5,10-methenyltetrahydrofolate + H2O = (6R)-10-formyltetrahydrofolate + H(+)</text>
        <dbReference type="Rhea" id="RHEA:23700"/>
        <dbReference type="ChEBI" id="CHEBI:15377"/>
        <dbReference type="ChEBI" id="CHEBI:15378"/>
        <dbReference type="ChEBI" id="CHEBI:57455"/>
        <dbReference type="ChEBI" id="CHEBI:195366"/>
        <dbReference type="EC" id="3.5.4.9"/>
    </reaction>
</comment>
<dbReference type="CDD" id="cd01080">
    <property type="entry name" value="NAD_bind_m-THF_DH_Cyclohyd"/>
    <property type="match status" value="1"/>
</dbReference>
<dbReference type="SUPFAM" id="SSF53223">
    <property type="entry name" value="Aminoacid dehydrogenase-like, N-terminal domain"/>
    <property type="match status" value="1"/>
</dbReference>
<keyword evidence="2 11" id="KW-0554">One-carbon metabolism</keyword>
<dbReference type="RefSeq" id="WP_193123248.1">
    <property type="nucleotide sequence ID" value="NZ_JADBGI010000016.1"/>
</dbReference>
<name>A0ABR9P9X0_9ACTN</name>
<evidence type="ECO:0000256" key="5">
    <source>
        <dbReference type="ARBA" id="ARBA00022801"/>
    </source>
</evidence>
<dbReference type="Pfam" id="PF02882">
    <property type="entry name" value="THF_DHG_CYH_C"/>
    <property type="match status" value="1"/>
</dbReference>
<evidence type="ECO:0000256" key="1">
    <source>
        <dbReference type="ARBA" id="ARBA00004777"/>
    </source>
</evidence>
<evidence type="ECO:0000256" key="7">
    <source>
        <dbReference type="ARBA" id="ARBA00023002"/>
    </source>
</evidence>
<keyword evidence="8 11" id="KW-0368">Histidine biosynthesis</keyword>
<evidence type="ECO:0000256" key="8">
    <source>
        <dbReference type="ARBA" id="ARBA00023102"/>
    </source>
</evidence>
<dbReference type="EC" id="1.5.1.5" evidence="11"/>
<comment type="pathway">
    <text evidence="1 11">One-carbon metabolism; tetrahydrofolate interconversion.</text>
</comment>
<proteinExistence type="inferred from homology"/>
<organism evidence="14 15">
    <name type="scientific">Nocardiopsis coralli</name>
    <dbReference type="NCBI Taxonomy" id="2772213"/>
    <lineage>
        <taxon>Bacteria</taxon>
        <taxon>Bacillati</taxon>
        <taxon>Actinomycetota</taxon>
        <taxon>Actinomycetes</taxon>
        <taxon>Streptosporangiales</taxon>
        <taxon>Nocardiopsidaceae</taxon>
        <taxon>Nocardiopsis</taxon>
    </lineage>
</organism>
<comment type="subunit">
    <text evidence="11">Homodimer.</text>
</comment>
<evidence type="ECO:0000256" key="4">
    <source>
        <dbReference type="ARBA" id="ARBA00022755"/>
    </source>
</evidence>
<evidence type="ECO:0000256" key="9">
    <source>
        <dbReference type="ARBA" id="ARBA00023167"/>
    </source>
</evidence>
<feature type="domain" description="Tetrahydrofolate dehydrogenase/cyclohydrolase catalytic" evidence="12">
    <location>
        <begin position="12"/>
        <end position="126"/>
    </location>
</feature>
<gene>
    <name evidence="11" type="primary">folD</name>
    <name evidence="14" type="ORF">IDM40_18320</name>
</gene>
<feature type="binding site" evidence="11">
    <location>
        <begin position="171"/>
        <end position="173"/>
    </location>
    <ligand>
        <name>NADP(+)</name>
        <dbReference type="ChEBI" id="CHEBI:58349"/>
    </ligand>
</feature>
<dbReference type="EC" id="3.5.4.9" evidence="11"/>
<evidence type="ECO:0000256" key="3">
    <source>
        <dbReference type="ARBA" id="ARBA00022605"/>
    </source>
</evidence>
<comment type="caution">
    <text evidence="14">The sequence shown here is derived from an EMBL/GenBank/DDBJ whole genome shotgun (WGS) entry which is preliminary data.</text>
</comment>
<accession>A0ABR9P9X0</accession>
<evidence type="ECO:0000313" key="14">
    <source>
        <dbReference type="EMBL" id="MBE3000641.1"/>
    </source>
</evidence>
<dbReference type="InterPro" id="IPR020630">
    <property type="entry name" value="THF_DH/CycHdrlase_cat_dom"/>
</dbReference>
<dbReference type="PANTHER" id="PTHR48099">
    <property type="entry name" value="C-1-TETRAHYDROFOLATE SYNTHASE, CYTOPLASMIC-RELATED"/>
    <property type="match status" value="1"/>
</dbReference>
<dbReference type="EMBL" id="JADBGI010000016">
    <property type="protein sequence ID" value="MBE3000641.1"/>
    <property type="molecule type" value="Genomic_DNA"/>
</dbReference>
<keyword evidence="5 11" id="KW-0378">Hydrolase</keyword>
<keyword evidence="6 11" id="KW-0521">NADP</keyword>
<reference evidence="14 15" key="1">
    <citation type="submission" date="2020-09" db="EMBL/GenBank/DDBJ databases">
        <title>Diversity and distribution of actinomycetes associated with coral in the coast of Hainan.</title>
        <authorList>
            <person name="Li F."/>
        </authorList>
    </citation>
    <scope>NUCLEOTIDE SEQUENCE [LARGE SCALE GENOMIC DNA]</scope>
    <source>
        <strain evidence="14 15">HNM0947</strain>
    </source>
</reference>
<dbReference type="InterPro" id="IPR036291">
    <property type="entry name" value="NAD(P)-bd_dom_sf"/>
</dbReference>
<keyword evidence="4 11" id="KW-0658">Purine biosynthesis</keyword>
<keyword evidence="10 11" id="KW-0511">Multifunctional enzyme</keyword>
<keyword evidence="7 11" id="KW-0560">Oxidoreductase</keyword>
<dbReference type="PRINTS" id="PR00085">
    <property type="entry name" value="THFDHDRGNASE"/>
</dbReference>
<dbReference type="Gene3D" id="3.40.50.10860">
    <property type="entry name" value="Leucine Dehydrogenase, chain A, domain 1"/>
    <property type="match status" value="1"/>
</dbReference>
<dbReference type="Gene3D" id="3.40.50.720">
    <property type="entry name" value="NAD(P)-binding Rossmann-like Domain"/>
    <property type="match status" value="1"/>
</dbReference>
<keyword evidence="9 11" id="KW-0486">Methionine biosynthesis</keyword>
<comment type="similarity">
    <text evidence="11">Belongs to the tetrahydrofolate dehydrogenase/cyclohydrolase family.</text>
</comment>
<dbReference type="InterPro" id="IPR046346">
    <property type="entry name" value="Aminoacid_DH-like_N_sf"/>
</dbReference>
<dbReference type="PANTHER" id="PTHR48099:SF5">
    <property type="entry name" value="C-1-TETRAHYDROFOLATE SYNTHASE, CYTOPLASMIC"/>
    <property type="match status" value="1"/>
</dbReference>
<evidence type="ECO:0000256" key="6">
    <source>
        <dbReference type="ARBA" id="ARBA00022857"/>
    </source>
</evidence>
<dbReference type="Pfam" id="PF00763">
    <property type="entry name" value="THF_DHG_CYH"/>
    <property type="match status" value="1"/>
</dbReference>
<evidence type="ECO:0000313" key="15">
    <source>
        <dbReference type="Proteomes" id="UP000806528"/>
    </source>
</evidence>
<evidence type="ECO:0000256" key="2">
    <source>
        <dbReference type="ARBA" id="ARBA00022563"/>
    </source>
</evidence>
<dbReference type="InterPro" id="IPR020631">
    <property type="entry name" value="THF_DH/CycHdrlase_NAD-bd_dom"/>
</dbReference>
<sequence length="291" mass="29333">MTTLPSPATKSLDGTGVARGIRAEVAADAVELNLAGTTPRLALVVATDHGSSAWYVRQIARAASAAGLLCDVIDLGPEAGPEQIRSALSRLSADPAVHGIMLQTPLPAGADFGELAGAIDPAKDVDGANPVSQGRLAAGLPAHPPATAAAVLALLDHCEIPLLGRSCVVVGHSNVVGRPVAQLLLRRDATVTVCHRHTEDLEAYTRTADVLVVAVGRPGLITAGHVGRDAVVIDVGTTPTPDGGLAGDVDHAAVDGRVRVLSPVPGGVGPVTTAQLLRHTVRSAAALGGGR</sequence>
<evidence type="ECO:0000259" key="12">
    <source>
        <dbReference type="Pfam" id="PF00763"/>
    </source>
</evidence>
<feature type="domain" description="Tetrahydrofolate dehydrogenase/cyclohydrolase NAD(P)-binding" evidence="13">
    <location>
        <begin position="145"/>
        <end position="284"/>
    </location>
</feature>
<evidence type="ECO:0000256" key="11">
    <source>
        <dbReference type="HAMAP-Rule" id="MF_01576"/>
    </source>
</evidence>
<comment type="function">
    <text evidence="11">Catalyzes the oxidation of 5,10-methylenetetrahydrofolate to 5,10-methenyltetrahydrofolate and then the hydrolysis of 5,10-methenyltetrahydrofolate to 10-formyltetrahydrofolate.</text>
</comment>
<dbReference type="InterPro" id="IPR000672">
    <property type="entry name" value="THF_DH/CycHdrlase"/>
</dbReference>
<feature type="binding site" evidence="11">
    <location>
        <position position="237"/>
    </location>
    <ligand>
        <name>NADP(+)</name>
        <dbReference type="ChEBI" id="CHEBI:58349"/>
    </ligand>
</feature>
<protein>
    <recommendedName>
        <fullName evidence="11">Bifunctional protein FolD</fullName>
    </recommendedName>
    <domain>
        <recommendedName>
            <fullName evidence="11">Methylenetetrahydrofolate dehydrogenase</fullName>
            <ecNumber evidence="11">1.5.1.5</ecNumber>
        </recommendedName>
    </domain>
    <domain>
        <recommendedName>
            <fullName evidence="11">Methenyltetrahydrofolate cyclohydrolase</fullName>
            <ecNumber evidence="11">3.5.4.9</ecNumber>
        </recommendedName>
    </domain>
</protein>
<evidence type="ECO:0000256" key="10">
    <source>
        <dbReference type="ARBA" id="ARBA00023268"/>
    </source>
</evidence>
<evidence type="ECO:0000259" key="13">
    <source>
        <dbReference type="Pfam" id="PF02882"/>
    </source>
</evidence>
<keyword evidence="15" id="KW-1185">Reference proteome</keyword>